<dbReference type="PROSITE" id="PS51332">
    <property type="entry name" value="B12_BINDING"/>
    <property type="match status" value="1"/>
</dbReference>
<dbReference type="OrthoDB" id="8482131at2"/>
<proteinExistence type="predicted"/>
<dbReference type="InterPro" id="IPR036724">
    <property type="entry name" value="Cobalamin-bd_sf"/>
</dbReference>
<dbReference type="RefSeq" id="WP_146484023.1">
    <property type="nucleotide sequence ID" value="NZ_CP042266.1"/>
</dbReference>
<sequence length="144" mass="14992">MTILLTGTASDSHTWNLVYLRLFLEERGHRVTCLGPCVPDQLLVAACAESAPELVVISSVNGHGYRDGLSAVRSLRSAGLRMPVVVGGKLGVAGRTDPARRALLLEAGCDAVFDDGDVAALRAYTADLAATASPPLPVAPWAVA</sequence>
<dbReference type="EMBL" id="CP042266">
    <property type="protein sequence ID" value="QDY80718.1"/>
    <property type="molecule type" value="Genomic_DNA"/>
</dbReference>
<dbReference type="GO" id="GO:0031419">
    <property type="term" value="F:cobalamin binding"/>
    <property type="evidence" value="ECO:0007669"/>
    <property type="project" value="InterPro"/>
</dbReference>
<dbReference type="Gene3D" id="3.40.50.280">
    <property type="entry name" value="Cobalamin-binding domain"/>
    <property type="match status" value="1"/>
</dbReference>
<dbReference type="GO" id="GO:0046872">
    <property type="term" value="F:metal ion binding"/>
    <property type="evidence" value="ECO:0007669"/>
    <property type="project" value="InterPro"/>
</dbReference>
<dbReference type="CDD" id="cd02065">
    <property type="entry name" value="B12-binding_like"/>
    <property type="match status" value="1"/>
</dbReference>
<keyword evidence="3" id="KW-1185">Reference proteome</keyword>
<feature type="domain" description="B12-binding" evidence="1">
    <location>
        <begin position="1"/>
        <end position="135"/>
    </location>
</feature>
<reference evidence="2 3" key="1">
    <citation type="submission" date="2019-07" db="EMBL/GenBank/DDBJ databases">
        <authorList>
            <person name="Zhu P."/>
        </authorList>
    </citation>
    <scope>NUCLEOTIDE SEQUENCE [LARGE SCALE GENOMIC DNA]</scope>
    <source>
        <strain evidence="2 3">SSL-25</strain>
    </source>
</reference>
<dbReference type="Pfam" id="PF02310">
    <property type="entry name" value="B12-binding"/>
    <property type="match status" value="1"/>
</dbReference>
<name>A0A5B8IPX1_9ACTN</name>
<evidence type="ECO:0000259" key="1">
    <source>
        <dbReference type="PROSITE" id="PS51332"/>
    </source>
</evidence>
<evidence type="ECO:0000313" key="3">
    <source>
        <dbReference type="Proteomes" id="UP000320580"/>
    </source>
</evidence>
<dbReference type="InterPro" id="IPR006158">
    <property type="entry name" value="Cobalamin-bd"/>
</dbReference>
<dbReference type="Proteomes" id="UP000320580">
    <property type="component" value="Chromosome"/>
</dbReference>
<accession>A0A5B8IPX1</accession>
<evidence type="ECO:0000313" key="2">
    <source>
        <dbReference type="EMBL" id="QDY80718.1"/>
    </source>
</evidence>
<dbReference type="SUPFAM" id="SSF52242">
    <property type="entry name" value="Cobalamin (vitamin B12)-binding domain"/>
    <property type="match status" value="1"/>
</dbReference>
<dbReference type="AlphaFoldDB" id="A0A5B8IPX1"/>
<organism evidence="2 3">
    <name type="scientific">Streptomyces qinzhouensis</name>
    <dbReference type="NCBI Taxonomy" id="2599401"/>
    <lineage>
        <taxon>Bacteria</taxon>
        <taxon>Bacillati</taxon>
        <taxon>Actinomycetota</taxon>
        <taxon>Actinomycetes</taxon>
        <taxon>Kitasatosporales</taxon>
        <taxon>Streptomycetaceae</taxon>
        <taxon>Streptomyces</taxon>
    </lineage>
</organism>
<gene>
    <name evidence="2" type="ORF">FQU76_02700</name>
</gene>
<dbReference type="KEGG" id="sqz:FQU76_02700"/>
<protein>
    <submittedName>
        <fullName evidence="2">Cobalamin B12-binding domain-containing protein</fullName>
    </submittedName>
</protein>